<feature type="chain" id="PRO_5002705508" evidence="1">
    <location>
        <begin position="20"/>
        <end position="113"/>
    </location>
</feature>
<dbReference type="EMBL" id="CH476623">
    <property type="protein sequence ID" value="EDN99436.1"/>
    <property type="molecule type" value="Genomic_DNA"/>
</dbReference>
<evidence type="ECO:0000256" key="1">
    <source>
        <dbReference type="SAM" id="SignalP"/>
    </source>
</evidence>
<keyword evidence="3" id="KW-1185">Reference proteome</keyword>
<dbReference type="InParanoid" id="A7EAF8"/>
<name>A7EAF8_SCLS1</name>
<reference evidence="3" key="1">
    <citation type="journal article" date="2011" name="PLoS Genet.">
        <title>Genomic analysis of the necrotrophic fungal pathogens Sclerotinia sclerotiorum and Botrytis cinerea.</title>
        <authorList>
            <person name="Amselem J."/>
            <person name="Cuomo C.A."/>
            <person name="van Kan J.A."/>
            <person name="Viaud M."/>
            <person name="Benito E.P."/>
            <person name="Couloux A."/>
            <person name="Coutinho P.M."/>
            <person name="de Vries R.P."/>
            <person name="Dyer P.S."/>
            <person name="Fillinger S."/>
            <person name="Fournier E."/>
            <person name="Gout L."/>
            <person name="Hahn M."/>
            <person name="Kohn L."/>
            <person name="Lapalu N."/>
            <person name="Plummer K.M."/>
            <person name="Pradier J.M."/>
            <person name="Quevillon E."/>
            <person name="Sharon A."/>
            <person name="Simon A."/>
            <person name="ten Have A."/>
            <person name="Tudzynski B."/>
            <person name="Tudzynski P."/>
            <person name="Wincker P."/>
            <person name="Andrew M."/>
            <person name="Anthouard V."/>
            <person name="Beever R.E."/>
            <person name="Beffa R."/>
            <person name="Benoit I."/>
            <person name="Bouzid O."/>
            <person name="Brault B."/>
            <person name="Chen Z."/>
            <person name="Choquer M."/>
            <person name="Collemare J."/>
            <person name="Cotton P."/>
            <person name="Danchin E.G."/>
            <person name="Da Silva C."/>
            <person name="Gautier A."/>
            <person name="Giraud C."/>
            <person name="Giraud T."/>
            <person name="Gonzalez C."/>
            <person name="Grossetete S."/>
            <person name="Guldener U."/>
            <person name="Henrissat B."/>
            <person name="Howlett B.J."/>
            <person name="Kodira C."/>
            <person name="Kretschmer M."/>
            <person name="Lappartient A."/>
            <person name="Leroch M."/>
            <person name="Levis C."/>
            <person name="Mauceli E."/>
            <person name="Neuveglise C."/>
            <person name="Oeser B."/>
            <person name="Pearson M."/>
            <person name="Poulain J."/>
            <person name="Poussereau N."/>
            <person name="Quesneville H."/>
            <person name="Rascle C."/>
            <person name="Schumacher J."/>
            <person name="Segurens B."/>
            <person name="Sexton A."/>
            <person name="Silva E."/>
            <person name="Sirven C."/>
            <person name="Soanes D.M."/>
            <person name="Talbot N.J."/>
            <person name="Templeton M."/>
            <person name="Yandava C."/>
            <person name="Yarden O."/>
            <person name="Zeng Q."/>
            <person name="Rollins J.A."/>
            <person name="Lebrun M.H."/>
            <person name="Dickman M."/>
        </authorList>
    </citation>
    <scope>NUCLEOTIDE SEQUENCE [LARGE SCALE GENOMIC DNA]</scope>
    <source>
        <strain evidence="3">ATCC 18683 / 1980 / Ss-1</strain>
    </source>
</reference>
<evidence type="ECO:0000313" key="2">
    <source>
        <dbReference type="EMBL" id="EDN99436.1"/>
    </source>
</evidence>
<keyword evidence="1" id="KW-0732">Signal</keyword>
<dbReference type="RefSeq" id="XP_001596074.1">
    <property type="nucleotide sequence ID" value="XM_001596024.1"/>
</dbReference>
<organism evidence="2 3">
    <name type="scientific">Sclerotinia sclerotiorum (strain ATCC 18683 / 1980 / Ss-1)</name>
    <name type="common">White mold</name>
    <name type="synonym">Whetzelinia sclerotiorum</name>
    <dbReference type="NCBI Taxonomy" id="665079"/>
    <lineage>
        <taxon>Eukaryota</taxon>
        <taxon>Fungi</taxon>
        <taxon>Dikarya</taxon>
        <taxon>Ascomycota</taxon>
        <taxon>Pezizomycotina</taxon>
        <taxon>Leotiomycetes</taxon>
        <taxon>Helotiales</taxon>
        <taxon>Sclerotiniaceae</taxon>
        <taxon>Sclerotinia</taxon>
    </lineage>
</organism>
<dbReference type="Proteomes" id="UP000001312">
    <property type="component" value="Unassembled WGS sequence"/>
</dbReference>
<gene>
    <name evidence="2" type="ORF">SS1G_02290</name>
</gene>
<dbReference type="HOGENOM" id="CLU_2135046_0_0_1"/>
<evidence type="ECO:0000313" key="3">
    <source>
        <dbReference type="Proteomes" id="UP000001312"/>
    </source>
</evidence>
<dbReference type="GeneID" id="5492580"/>
<dbReference type="KEGG" id="ssl:SS1G_02290"/>
<dbReference type="AlphaFoldDB" id="A7EAF8"/>
<feature type="signal peptide" evidence="1">
    <location>
        <begin position="1"/>
        <end position="19"/>
    </location>
</feature>
<proteinExistence type="predicted"/>
<accession>A7EAF8</accession>
<protein>
    <submittedName>
        <fullName evidence="2">Uncharacterized protein</fullName>
    </submittedName>
</protein>
<sequence>MMMIIININTLVLLSQRQAISRTGSKNGEKFRRASKKLQGRLHRQQLETRKKFHNILGNTYMQRKTPVTFNNGTFCRMKRLSKLQLKFTHRAPSTSETHLRADALLSVLDAQI</sequence>